<accession>A0A3E0EGQ3</accession>
<organism evidence="9 10">
    <name type="scientific">Flavobacterium aquicola</name>
    <dbReference type="NCBI Taxonomy" id="1682742"/>
    <lineage>
        <taxon>Bacteria</taxon>
        <taxon>Pseudomonadati</taxon>
        <taxon>Bacteroidota</taxon>
        <taxon>Flavobacteriia</taxon>
        <taxon>Flavobacteriales</taxon>
        <taxon>Flavobacteriaceae</taxon>
        <taxon>Flavobacterium</taxon>
    </lineage>
</organism>
<dbReference type="AlphaFoldDB" id="A0A3E0EGQ3"/>
<feature type="domain" description="Alpha-L-arabinofuranosidase C-terminal" evidence="8">
    <location>
        <begin position="465"/>
        <end position="652"/>
    </location>
</feature>
<evidence type="ECO:0000313" key="10">
    <source>
        <dbReference type="Proteomes" id="UP000257136"/>
    </source>
</evidence>
<dbReference type="Pfam" id="PF06964">
    <property type="entry name" value="Alpha-L-AF_C"/>
    <property type="match status" value="1"/>
</dbReference>
<dbReference type="SMART" id="SM00813">
    <property type="entry name" value="Alpha-L-AF_C"/>
    <property type="match status" value="1"/>
</dbReference>
<dbReference type="InterPro" id="IPR010720">
    <property type="entry name" value="Alpha-L-AF_C"/>
</dbReference>
<feature type="signal peptide" evidence="7">
    <location>
        <begin position="1"/>
        <end position="23"/>
    </location>
</feature>
<dbReference type="Pfam" id="PF22848">
    <property type="entry name" value="ASD1_dom"/>
    <property type="match status" value="1"/>
</dbReference>
<evidence type="ECO:0000313" key="9">
    <source>
        <dbReference type="EMBL" id="REG96459.1"/>
    </source>
</evidence>
<comment type="similarity">
    <text evidence="2">Belongs to the glycosyl hydrolase 51 family.</text>
</comment>
<dbReference type="GO" id="GO:0046373">
    <property type="term" value="P:L-arabinose metabolic process"/>
    <property type="evidence" value="ECO:0007669"/>
    <property type="project" value="InterPro"/>
</dbReference>
<gene>
    <name evidence="9" type="ORF">C8P67_109104</name>
</gene>
<dbReference type="PANTHER" id="PTHR31776:SF0">
    <property type="entry name" value="ALPHA-L-ARABINOFURANOSIDASE 1"/>
    <property type="match status" value="1"/>
</dbReference>
<dbReference type="Gene3D" id="2.60.40.1180">
    <property type="entry name" value="Golgi alpha-mannosidase II"/>
    <property type="match status" value="1"/>
</dbReference>
<evidence type="ECO:0000256" key="2">
    <source>
        <dbReference type="ARBA" id="ARBA00007186"/>
    </source>
</evidence>
<dbReference type="InterPro" id="IPR017853">
    <property type="entry name" value="GH"/>
</dbReference>
<dbReference type="RefSeq" id="WP_115814057.1">
    <property type="nucleotide sequence ID" value="NZ_QUNI01000009.1"/>
</dbReference>
<keyword evidence="6" id="KW-0325">Glycoprotein</keyword>
<dbReference type="Proteomes" id="UP000257136">
    <property type="component" value="Unassembled WGS sequence"/>
</dbReference>
<dbReference type="EC" id="3.2.1.55" evidence="3"/>
<dbReference type="PANTHER" id="PTHR31776">
    <property type="entry name" value="ALPHA-L-ARABINOFURANOSIDASE 1"/>
    <property type="match status" value="1"/>
</dbReference>
<dbReference type="EMBL" id="QUNI01000009">
    <property type="protein sequence ID" value="REG96459.1"/>
    <property type="molecule type" value="Genomic_DNA"/>
</dbReference>
<dbReference type="InterPro" id="IPR008979">
    <property type="entry name" value="Galactose-bd-like_sf"/>
</dbReference>
<evidence type="ECO:0000256" key="1">
    <source>
        <dbReference type="ARBA" id="ARBA00001462"/>
    </source>
</evidence>
<sequence length="661" mass="74370">MKTNLITKITLCGLLLNGIYANAQKTTLEVNTSNTITKIQPTMYGIFFEDINFAADGGLYAEMVKNRSFEFDDPLMGWKQPKSDRHNFNTESGIAVPVQFSKKGTNHNYCRITVKDAKGYEIINEGFRGMGIKSGAKYNLTLKASKEAGNISKIIIQFIGKDNKILGETSIVPTTSDWKEYTAQLIPNATEAKAKLRFTFEGTGTIDLDMISLFPEDTWNNRKNGLRKDLVQLLYDMKPGFLRFPGGCIVEGRTLVERYQWKKTVGQVDDREILVNRWNMEFGHKPTPDYFQSFGLGFYEYFQLSEDIGASPLPILSCGMACQFNTGELVPMDQLDPYVQDAIDLIEFANGSVDTPWGKVRANMGHPKPFNLKFIGVGNEQWGTDYIERYKVFEKAIKAKHPEITIVSGSGPFPEGDYFEYAQSELKKLNAEIIDEHYYKDPKWFRENATRYDNYDRKGPKIFAGEYAAQTVAIASPENKNSWECAFSEAAFMTGMERNAEVVHLTSYAPLFAHEEGWQWTPDMIWFNNLESFGTPNYYVQKLFANNKGTDLLAITKNGKAVTGQNDLFASAVKDVNTKEVIVKVVNTSAKAQDLNIDLKGSKFQSKGTVIMLTSPNTTDENSFASPKKISPKESEYTLKGEKASLSVPAYSVTVLKLKLK</sequence>
<dbReference type="SUPFAM" id="SSF51011">
    <property type="entry name" value="Glycosyl hydrolase domain"/>
    <property type="match status" value="1"/>
</dbReference>
<dbReference type="InterPro" id="IPR013780">
    <property type="entry name" value="Glyco_hydro_b"/>
</dbReference>
<dbReference type="GO" id="GO:0046556">
    <property type="term" value="F:alpha-L-arabinofuranosidase activity"/>
    <property type="evidence" value="ECO:0007669"/>
    <property type="project" value="UniProtKB-EC"/>
</dbReference>
<proteinExistence type="inferred from homology"/>
<dbReference type="Gene3D" id="3.20.20.80">
    <property type="entry name" value="Glycosidases"/>
    <property type="match status" value="1"/>
</dbReference>
<keyword evidence="4 7" id="KW-0732">Signal</keyword>
<dbReference type="InterPro" id="IPR051563">
    <property type="entry name" value="Glycosyl_Hydrolase_51"/>
</dbReference>
<dbReference type="SUPFAM" id="SSF51445">
    <property type="entry name" value="(Trans)glycosidases"/>
    <property type="match status" value="1"/>
</dbReference>
<dbReference type="SUPFAM" id="SSF49785">
    <property type="entry name" value="Galactose-binding domain-like"/>
    <property type="match status" value="1"/>
</dbReference>
<evidence type="ECO:0000256" key="5">
    <source>
        <dbReference type="ARBA" id="ARBA00022801"/>
    </source>
</evidence>
<evidence type="ECO:0000259" key="8">
    <source>
        <dbReference type="SMART" id="SM00813"/>
    </source>
</evidence>
<evidence type="ECO:0000256" key="6">
    <source>
        <dbReference type="ARBA" id="ARBA00023180"/>
    </source>
</evidence>
<name>A0A3E0EGQ3_9FLAO</name>
<dbReference type="Gene3D" id="2.60.120.260">
    <property type="entry name" value="Galactose-binding domain-like"/>
    <property type="match status" value="1"/>
</dbReference>
<dbReference type="InterPro" id="IPR055235">
    <property type="entry name" value="ASD1_cat"/>
</dbReference>
<comment type="catalytic activity">
    <reaction evidence="1">
        <text>Hydrolysis of terminal non-reducing alpha-L-arabinofuranoside residues in alpha-L-arabinosides.</text>
        <dbReference type="EC" id="3.2.1.55"/>
    </reaction>
</comment>
<comment type="caution">
    <text evidence="9">The sequence shown here is derived from an EMBL/GenBank/DDBJ whole genome shotgun (WGS) entry which is preliminary data.</text>
</comment>
<feature type="chain" id="PRO_5017770139" description="non-reducing end alpha-L-arabinofuranosidase" evidence="7">
    <location>
        <begin position="24"/>
        <end position="661"/>
    </location>
</feature>
<keyword evidence="10" id="KW-1185">Reference proteome</keyword>
<evidence type="ECO:0000256" key="4">
    <source>
        <dbReference type="ARBA" id="ARBA00022729"/>
    </source>
</evidence>
<evidence type="ECO:0000256" key="7">
    <source>
        <dbReference type="SAM" id="SignalP"/>
    </source>
</evidence>
<evidence type="ECO:0000256" key="3">
    <source>
        <dbReference type="ARBA" id="ARBA00012670"/>
    </source>
</evidence>
<keyword evidence="5" id="KW-0378">Hydrolase</keyword>
<dbReference type="OrthoDB" id="9758333at2"/>
<reference evidence="9 10" key="1">
    <citation type="submission" date="2018-08" db="EMBL/GenBank/DDBJ databases">
        <title>Genomic Encyclopedia of Archaeal and Bacterial Type Strains, Phase II (KMG-II): from individual species to whole genera.</title>
        <authorList>
            <person name="Goeker M."/>
        </authorList>
    </citation>
    <scope>NUCLEOTIDE SEQUENCE [LARGE SCALE GENOMIC DNA]</scope>
    <source>
        <strain evidence="9 10">DSM 100880</strain>
    </source>
</reference>
<protein>
    <recommendedName>
        <fullName evidence="3">non-reducing end alpha-L-arabinofuranosidase</fullName>
        <ecNumber evidence="3">3.2.1.55</ecNumber>
    </recommendedName>
</protein>